<dbReference type="GO" id="GO:0005886">
    <property type="term" value="C:plasma membrane"/>
    <property type="evidence" value="ECO:0007669"/>
    <property type="project" value="TreeGrafter"/>
</dbReference>
<gene>
    <name evidence="9" type="ORF">M441DRAFT_84050</name>
</gene>
<evidence type="ECO:0000256" key="5">
    <source>
        <dbReference type="ARBA" id="ARBA00023136"/>
    </source>
</evidence>
<evidence type="ECO:0000313" key="9">
    <source>
        <dbReference type="EMBL" id="PTB36216.1"/>
    </source>
</evidence>
<evidence type="ECO:0000313" key="10">
    <source>
        <dbReference type="Proteomes" id="UP000240493"/>
    </source>
</evidence>
<evidence type="ECO:0000259" key="8">
    <source>
        <dbReference type="PROSITE" id="PS50850"/>
    </source>
</evidence>
<name>A0A2T3YUN7_TRIA4</name>
<feature type="transmembrane region" description="Helical" evidence="7">
    <location>
        <begin position="41"/>
        <end position="60"/>
    </location>
</feature>
<evidence type="ECO:0000256" key="7">
    <source>
        <dbReference type="SAM" id="Phobius"/>
    </source>
</evidence>
<keyword evidence="2" id="KW-0813">Transport</keyword>
<dbReference type="GO" id="GO:0022857">
    <property type="term" value="F:transmembrane transporter activity"/>
    <property type="evidence" value="ECO:0007669"/>
    <property type="project" value="InterPro"/>
</dbReference>
<comment type="subcellular location">
    <subcellularLocation>
        <location evidence="1">Membrane</location>
        <topology evidence="1">Multi-pass membrane protein</topology>
    </subcellularLocation>
</comment>
<feature type="transmembrane region" description="Helical" evidence="7">
    <location>
        <begin position="72"/>
        <end position="90"/>
    </location>
</feature>
<dbReference type="Proteomes" id="UP000240493">
    <property type="component" value="Unassembled WGS sequence"/>
</dbReference>
<feature type="transmembrane region" description="Helical" evidence="7">
    <location>
        <begin position="162"/>
        <end position="182"/>
    </location>
</feature>
<dbReference type="Gene3D" id="1.20.1720.10">
    <property type="entry name" value="Multidrug resistance protein D"/>
    <property type="match status" value="1"/>
</dbReference>
<dbReference type="FunFam" id="1.20.1250.20:FF:000196">
    <property type="entry name" value="MFS toxin efflux pump (AflT)"/>
    <property type="match status" value="1"/>
</dbReference>
<dbReference type="OrthoDB" id="10021397at2759"/>
<feature type="transmembrane region" description="Helical" evidence="7">
    <location>
        <begin position="305"/>
        <end position="326"/>
    </location>
</feature>
<protein>
    <recommendedName>
        <fullName evidence="8">Major facilitator superfamily (MFS) profile domain-containing protein</fullName>
    </recommendedName>
</protein>
<dbReference type="PROSITE" id="PS50850">
    <property type="entry name" value="MFS"/>
    <property type="match status" value="1"/>
</dbReference>
<feature type="region of interest" description="Disordered" evidence="6">
    <location>
        <begin position="530"/>
        <end position="554"/>
    </location>
</feature>
<sequence>MSQPTSEDEKPPTATTETSVVKMETHEYPSNQMRIVIMGSLYLAIFLVTLDSNIISTAIPRITDEFHSLNDVGWYGSAYLLTQCSFQLLMGKVYKYYPTKPLLLGGIVLFEVGSAVCGAAPSSKAFIVGRAVAGLGASGMFSGIMVVLFHTIPLQQRPIYQGLFGAVFAIASVVGPVVGGTFTDKVTWRWCFYINLPIGAVSLIVTTLILHMPNQKLEPQAKTFLGKVQQLDPIGNLAFFPGIICLILALQWGGTKYAWDNGRIIALFIICGVFVLIFIGIQIWKGEAATVPPRIVKQRSIAASLWFGFWNGASMMIVTYYLPIWFQAIKGVDAINSGLMLLPTILSVVVSSMSSGIVISKIGYYTPFFIISSVMMPIGGGLLSTLTPETGHSKWIGYQIIFGFGLGFGSQQPLNVIQTVLDRPDIAVGSALVMFIRFLGSSIFLPVAQNIFLSHLVSKVASNIPNIDPSEVANAGATDLKTLVAAGDLKTLLSDYNDAIMVVFYLVAGTSAATVFGSALVEWRSLKARAKSDQAGANPVQADPDAKQEAVAEP</sequence>
<dbReference type="Pfam" id="PF07690">
    <property type="entry name" value="MFS_1"/>
    <property type="match status" value="1"/>
</dbReference>
<dbReference type="PANTHER" id="PTHR23501">
    <property type="entry name" value="MAJOR FACILITATOR SUPERFAMILY"/>
    <property type="match status" value="1"/>
</dbReference>
<feature type="transmembrane region" description="Helical" evidence="7">
    <location>
        <begin position="194"/>
        <end position="213"/>
    </location>
</feature>
<feature type="transmembrane region" description="Helical" evidence="7">
    <location>
        <begin position="234"/>
        <end position="252"/>
    </location>
</feature>
<feature type="transmembrane region" description="Helical" evidence="7">
    <location>
        <begin position="499"/>
        <end position="521"/>
    </location>
</feature>
<keyword evidence="3 7" id="KW-0812">Transmembrane</keyword>
<evidence type="ECO:0000256" key="4">
    <source>
        <dbReference type="ARBA" id="ARBA00022989"/>
    </source>
</evidence>
<feature type="transmembrane region" description="Helical" evidence="7">
    <location>
        <begin position="127"/>
        <end position="150"/>
    </location>
</feature>
<dbReference type="PANTHER" id="PTHR23501:SF198">
    <property type="entry name" value="AZOLE RESISTANCE PROTEIN 1-RELATED"/>
    <property type="match status" value="1"/>
</dbReference>
<dbReference type="Gene3D" id="1.20.1250.20">
    <property type="entry name" value="MFS general substrate transporter like domains"/>
    <property type="match status" value="1"/>
</dbReference>
<dbReference type="AlphaFoldDB" id="A0A2T3YUN7"/>
<dbReference type="FunFam" id="1.20.1720.10:FF:000012">
    <property type="entry name" value="MFS toxin efflux pump (AflT)"/>
    <property type="match status" value="1"/>
</dbReference>
<dbReference type="SUPFAM" id="SSF103473">
    <property type="entry name" value="MFS general substrate transporter"/>
    <property type="match status" value="1"/>
</dbReference>
<feature type="transmembrane region" description="Helical" evidence="7">
    <location>
        <begin position="102"/>
        <end position="121"/>
    </location>
</feature>
<dbReference type="EMBL" id="KZ679271">
    <property type="protein sequence ID" value="PTB36216.1"/>
    <property type="molecule type" value="Genomic_DNA"/>
</dbReference>
<evidence type="ECO:0000256" key="6">
    <source>
        <dbReference type="SAM" id="MobiDB-lite"/>
    </source>
</evidence>
<dbReference type="CDD" id="cd17502">
    <property type="entry name" value="MFS_Azr1_MDR_like"/>
    <property type="match status" value="1"/>
</dbReference>
<dbReference type="InterPro" id="IPR020846">
    <property type="entry name" value="MFS_dom"/>
</dbReference>
<organism evidence="9 10">
    <name type="scientific">Trichoderma asperellum (strain ATCC 204424 / CBS 433.97 / NBRC 101777)</name>
    <dbReference type="NCBI Taxonomy" id="1042311"/>
    <lineage>
        <taxon>Eukaryota</taxon>
        <taxon>Fungi</taxon>
        <taxon>Dikarya</taxon>
        <taxon>Ascomycota</taxon>
        <taxon>Pezizomycotina</taxon>
        <taxon>Sordariomycetes</taxon>
        <taxon>Hypocreomycetidae</taxon>
        <taxon>Hypocreales</taxon>
        <taxon>Hypocreaceae</taxon>
        <taxon>Trichoderma</taxon>
    </lineage>
</organism>
<keyword evidence="10" id="KW-1185">Reference proteome</keyword>
<evidence type="ECO:0000256" key="1">
    <source>
        <dbReference type="ARBA" id="ARBA00004141"/>
    </source>
</evidence>
<feature type="transmembrane region" description="Helical" evidence="7">
    <location>
        <begin position="426"/>
        <end position="448"/>
    </location>
</feature>
<keyword evidence="4 7" id="KW-1133">Transmembrane helix</keyword>
<keyword evidence="5 7" id="KW-0472">Membrane</keyword>
<dbReference type="InterPro" id="IPR036259">
    <property type="entry name" value="MFS_trans_sf"/>
</dbReference>
<feature type="transmembrane region" description="Helical" evidence="7">
    <location>
        <begin position="264"/>
        <end position="284"/>
    </location>
</feature>
<feature type="domain" description="Major facilitator superfamily (MFS) profile" evidence="8">
    <location>
        <begin position="37"/>
        <end position="526"/>
    </location>
</feature>
<dbReference type="InterPro" id="IPR011701">
    <property type="entry name" value="MFS"/>
</dbReference>
<feature type="transmembrane region" description="Helical" evidence="7">
    <location>
        <begin position="338"/>
        <end position="359"/>
    </location>
</feature>
<proteinExistence type="predicted"/>
<evidence type="ECO:0000256" key="3">
    <source>
        <dbReference type="ARBA" id="ARBA00022692"/>
    </source>
</evidence>
<dbReference type="PRINTS" id="PR01036">
    <property type="entry name" value="TCRTETB"/>
</dbReference>
<evidence type="ECO:0000256" key="2">
    <source>
        <dbReference type="ARBA" id="ARBA00022448"/>
    </source>
</evidence>
<accession>A0A2T3YUN7</accession>
<feature type="transmembrane region" description="Helical" evidence="7">
    <location>
        <begin position="395"/>
        <end position="414"/>
    </location>
</feature>
<feature type="compositionally biased region" description="Basic and acidic residues" evidence="6">
    <location>
        <begin position="544"/>
        <end position="554"/>
    </location>
</feature>
<reference evidence="9 10" key="1">
    <citation type="submission" date="2016-07" db="EMBL/GenBank/DDBJ databases">
        <title>Multiple horizontal gene transfer events from other fungi enriched the ability of initially mycotrophic Trichoderma (Ascomycota) to feed on dead plant biomass.</title>
        <authorList>
            <consortium name="DOE Joint Genome Institute"/>
            <person name="Aerts A."/>
            <person name="Atanasova L."/>
            <person name="Chenthamara K."/>
            <person name="Zhang J."/>
            <person name="Grujic M."/>
            <person name="Henrissat B."/>
            <person name="Kuo A."/>
            <person name="Salamov A."/>
            <person name="Lipzen A."/>
            <person name="Labutti K."/>
            <person name="Barry K."/>
            <person name="Miao Y."/>
            <person name="Rahimi M.J."/>
            <person name="Shen Q."/>
            <person name="Grigoriev I.V."/>
            <person name="Kubicek C.P."/>
            <person name="Druzhinina I.S."/>
        </authorList>
    </citation>
    <scope>NUCLEOTIDE SEQUENCE [LARGE SCALE GENOMIC DNA]</scope>
    <source>
        <strain evidence="9 10">CBS 433.97</strain>
    </source>
</reference>
<feature type="transmembrane region" description="Helical" evidence="7">
    <location>
        <begin position="364"/>
        <end position="383"/>
    </location>
</feature>